<keyword evidence="3 5" id="KW-0238">DNA-binding</keyword>
<protein>
    <submittedName>
        <fullName evidence="7">TetR family transcriptional regulator</fullName>
    </submittedName>
</protein>
<sequence length="201" mass="21722">MPKIVDHDQRRSDIVEAFLSVVARKGLPAATSRAIAAELGVGTGALWHYFDGFDAVTAAAYQRVFERTNERIAGASTGRRGLAALDAMMREILPLEKETLDEAQVVVGFWGRLAANDKLSAGEADVSELWGGRLRTHLHEAVEDGDLVRGTPVDGIVDLLLSLAIGQQVHAVMGTPLTAPARQLALIEHCLAPWRPAARRE</sequence>
<dbReference type="InterPro" id="IPR001647">
    <property type="entry name" value="HTH_TetR"/>
</dbReference>
<reference evidence="7 8" key="1">
    <citation type="submission" date="2021-01" db="EMBL/GenBank/DDBJ databases">
        <title>Whole genome shotgun sequence of Actinoplanes deccanensis NBRC 13994.</title>
        <authorList>
            <person name="Komaki H."/>
            <person name="Tamura T."/>
        </authorList>
    </citation>
    <scope>NUCLEOTIDE SEQUENCE [LARGE SCALE GENOMIC DNA]</scope>
    <source>
        <strain evidence="7 8">NBRC 13994</strain>
    </source>
</reference>
<evidence type="ECO:0000256" key="4">
    <source>
        <dbReference type="ARBA" id="ARBA00023163"/>
    </source>
</evidence>
<dbReference type="SUPFAM" id="SSF48498">
    <property type="entry name" value="Tetracyclin repressor-like, C-terminal domain"/>
    <property type="match status" value="1"/>
</dbReference>
<dbReference type="Proteomes" id="UP000609879">
    <property type="component" value="Unassembled WGS sequence"/>
</dbReference>
<keyword evidence="1" id="KW-0678">Repressor</keyword>
<evidence type="ECO:0000256" key="5">
    <source>
        <dbReference type="PROSITE-ProRule" id="PRU00335"/>
    </source>
</evidence>
<evidence type="ECO:0000259" key="6">
    <source>
        <dbReference type="PROSITE" id="PS50977"/>
    </source>
</evidence>
<dbReference type="PANTHER" id="PTHR30055:SF234">
    <property type="entry name" value="HTH-TYPE TRANSCRIPTIONAL REGULATOR BETI"/>
    <property type="match status" value="1"/>
</dbReference>
<comment type="caution">
    <text evidence="7">The sequence shown here is derived from an EMBL/GenBank/DDBJ whole genome shotgun (WGS) entry which is preliminary data.</text>
</comment>
<evidence type="ECO:0000313" key="7">
    <source>
        <dbReference type="EMBL" id="GID80963.1"/>
    </source>
</evidence>
<feature type="domain" description="HTH tetR-type" evidence="6">
    <location>
        <begin position="8"/>
        <end position="68"/>
    </location>
</feature>
<dbReference type="Pfam" id="PF00440">
    <property type="entry name" value="TetR_N"/>
    <property type="match status" value="1"/>
</dbReference>
<dbReference type="PANTHER" id="PTHR30055">
    <property type="entry name" value="HTH-TYPE TRANSCRIPTIONAL REGULATOR RUTR"/>
    <property type="match status" value="1"/>
</dbReference>
<dbReference type="InterPro" id="IPR050109">
    <property type="entry name" value="HTH-type_TetR-like_transc_reg"/>
</dbReference>
<proteinExistence type="predicted"/>
<dbReference type="InterPro" id="IPR039538">
    <property type="entry name" value="BetI_C"/>
</dbReference>
<dbReference type="RefSeq" id="WP_203778166.1">
    <property type="nucleotide sequence ID" value="NZ_BAAABO010000023.1"/>
</dbReference>
<dbReference type="Gene3D" id="1.10.357.10">
    <property type="entry name" value="Tetracycline Repressor, domain 2"/>
    <property type="match status" value="1"/>
</dbReference>
<evidence type="ECO:0000256" key="1">
    <source>
        <dbReference type="ARBA" id="ARBA00022491"/>
    </source>
</evidence>
<dbReference type="InterPro" id="IPR009057">
    <property type="entry name" value="Homeodomain-like_sf"/>
</dbReference>
<gene>
    <name evidence="7" type="ORF">Ade02nite_96040</name>
</gene>
<evidence type="ECO:0000256" key="2">
    <source>
        <dbReference type="ARBA" id="ARBA00023015"/>
    </source>
</evidence>
<dbReference type="Pfam" id="PF13977">
    <property type="entry name" value="TetR_C_6"/>
    <property type="match status" value="1"/>
</dbReference>
<organism evidence="7 8">
    <name type="scientific">Paractinoplanes deccanensis</name>
    <dbReference type="NCBI Taxonomy" id="113561"/>
    <lineage>
        <taxon>Bacteria</taxon>
        <taxon>Bacillati</taxon>
        <taxon>Actinomycetota</taxon>
        <taxon>Actinomycetes</taxon>
        <taxon>Micromonosporales</taxon>
        <taxon>Micromonosporaceae</taxon>
        <taxon>Paractinoplanes</taxon>
    </lineage>
</organism>
<evidence type="ECO:0000256" key="3">
    <source>
        <dbReference type="ARBA" id="ARBA00023125"/>
    </source>
</evidence>
<dbReference type="PROSITE" id="PS50977">
    <property type="entry name" value="HTH_TETR_2"/>
    <property type="match status" value="1"/>
</dbReference>
<keyword evidence="4" id="KW-0804">Transcription</keyword>
<feature type="DNA-binding region" description="H-T-H motif" evidence="5">
    <location>
        <begin position="31"/>
        <end position="50"/>
    </location>
</feature>
<name>A0ABQ3YLU0_9ACTN</name>
<dbReference type="EMBL" id="BOMI01000214">
    <property type="protein sequence ID" value="GID80963.1"/>
    <property type="molecule type" value="Genomic_DNA"/>
</dbReference>
<keyword evidence="2" id="KW-0805">Transcription regulation</keyword>
<dbReference type="InterPro" id="IPR036271">
    <property type="entry name" value="Tet_transcr_reg_TetR-rel_C_sf"/>
</dbReference>
<keyword evidence="8" id="KW-1185">Reference proteome</keyword>
<evidence type="ECO:0000313" key="8">
    <source>
        <dbReference type="Proteomes" id="UP000609879"/>
    </source>
</evidence>
<accession>A0ABQ3YLU0</accession>
<dbReference type="SUPFAM" id="SSF46689">
    <property type="entry name" value="Homeodomain-like"/>
    <property type="match status" value="1"/>
</dbReference>